<evidence type="ECO:0000313" key="2">
    <source>
        <dbReference type="Proteomes" id="UP000218890"/>
    </source>
</evidence>
<protein>
    <submittedName>
        <fullName evidence="1">Uncharacterized protein</fullName>
    </submittedName>
</protein>
<accession>A0A2Z6EZC2</accession>
<proteinExistence type="predicted"/>
<organism evidence="1 2">
    <name type="scientific">Halorhodospira halochloris</name>
    <name type="common">Ectothiorhodospira halochloris</name>
    <dbReference type="NCBI Taxonomy" id="1052"/>
    <lineage>
        <taxon>Bacteria</taxon>
        <taxon>Pseudomonadati</taxon>
        <taxon>Pseudomonadota</taxon>
        <taxon>Gammaproteobacteria</taxon>
        <taxon>Chromatiales</taxon>
        <taxon>Ectothiorhodospiraceae</taxon>
        <taxon>Halorhodospira</taxon>
    </lineage>
</organism>
<gene>
    <name evidence="1" type="ORF">HH1059_03960</name>
</gene>
<evidence type="ECO:0000313" key="1">
    <source>
        <dbReference type="EMBL" id="BBE10981.1"/>
    </source>
</evidence>
<dbReference type="EMBL" id="AP017372">
    <property type="protein sequence ID" value="BBE10981.1"/>
    <property type="molecule type" value="Genomic_DNA"/>
</dbReference>
<reference evidence="1" key="1">
    <citation type="submission" date="2016-02" db="EMBL/GenBank/DDBJ databases">
        <title>Halorhodospira halochloris DSM-1059 complete genome, version 2.</title>
        <authorList>
            <person name="Tsukatani Y."/>
        </authorList>
    </citation>
    <scope>NUCLEOTIDE SEQUENCE</scope>
    <source>
        <strain evidence="1">DSM 1059</strain>
    </source>
</reference>
<dbReference type="KEGG" id="hhk:HH1059_03960"/>
<keyword evidence="2" id="KW-1185">Reference proteome</keyword>
<dbReference type="Proteomes" id="UP000218890">
    <property type="component" value="Chromosome"/>
</dbReference>
<sequence length="154" mass="17431">MKTVRLEIHDVQEVSIQKIYCPVELNRRLCPIDKREWVPKNIGMLARVPIPVARYRNRYYVLQESDWVKIAALRKAGFSDEALCCLVVGGITKTAMETIYETSSELQAAAAPRYPAHSLAEHLRSKQEPHGIRAIERGFGFAPGALAKSKIRKE</sequence>
<name>A0A2Z6EZC2_HALHR</name>
<dbReference type="RefSeq" id="WP_096407654.1">
    <property type="nucleotide sequence ID" value="NZ_AP017372.2"/>
</dbReference>
<dbReference type="AlphaFoldDB" id="A0A2Z6EZC2"/>